<evidence type="ECO:0000256" key="1">
    <source>
        <dbReference type="SAM" id="SignalP"/>
    </source>
</evidence>
<dbReference type="GO" id="GO:0005615">
    <property type="term" value="C:extracellular space"/>
    <property type="evidence" value="ECO:0007669"/>
    <property type="project" value="TreeGrafter"/>
</dbReference>
<dbReference type="Proteomes" id="UP001458880">
    <property type="component" value="Unassembled WGS sequence"/>
</dbReference>
<accession>A0AAW1HR38</accession>
<name>A0AAW1HR38_POPJA</name>
<dbReference type="Pfam" id="PF06585">
    <property type="entry name" value="JHBP"/>
    <property type="match status" value="1"/>
</dbReference>
<dbReference type="EMBL" id="JASPKY010001175">
    <property type="protein sequence ID" value="KAK9678892.1"/>
    <property type="molecule type" value="Genomic_DNA"/>
</dbReference>
<feature type="signal peptide" evidence="1">
    <location>
        <begin position="1"/>
        <end position="17"/>
    </location>
</feature>
<feature type="chain" id="PRO_5043631965" evidence="1">
    <location>
        <begin position="18"/>
        <end position="372"/>
    </location>
</feature>
<keyword evidence="3" id="KW-1185">Reference proteome</keyword>
<sequence>MWLSILLVFTVLAVGFAEELPSFIKKCTLGDPEVSKCIVTNGNLVIPELVKGSKFFGVPSATPLHIAKIDLPGTDFTVSLSNVRLFGMENIRIKDVSFMPGVEPIKMTLTVPHLNLTADYTAVSNSFFLSGLLAGGKVRTSLVEDVLVHNFLGKIIVREDKNYYKLSNHTTTLTTKRIYYQFSDFYASSTGDFNEFLNRHKRIVDERIKPGVEKILSTYLVAALSHLTVNFPPDLTQIRANLVASNLNLTGDFIIISNDFYYPRILGGGKLHTNLDNNLIEYEATAGRNKIQKEIFFHYKQQKAILQTKRIFYEFSNLYGNNLGDFFQVLNSYKRIVDERIKPGVEAVLRRYITTATSNTVSKEPLRKIFHF</sequence>
<dbReference type="AlphaFoldDB" id="A0AAW1HR38"/>
<dbReference type="PANTHER" id="PTHR11008:SF32">
    <property type="entry name" value="CIRCADIAN CLOCK-CONTROLLED PROTEIN DAYWAKE-RELATED"/>
    <property type="match status" value="1"/>
</dbReference>
<dbReference type="Gene3D" id="3.15.10.30">
    <property type="entry name" value="Haemolymph juvenile hormone binding protein"/>
    <property type="match status" value="1"/>
</dbReference>
<reference evidence="2 3" key="1">
    <citation type="journal article" date="2024" name="BMC Genomics">
        <title>De novo assembly and annotation of Popillia japonica's genome with initial clues to its potential as an invasive pest.</title>
        <authorList>
            <person name="Cucini C."/>
            <person name="Boschi S."/>
            <person name="Funari R."/>
            <person name="Cardaioli E."/>
            <person name="Iannotti N."/>
            <person name="Marturano G."/>
            <person name="Paoli F."/>
            <person name="Bruttini M."/>
            <person name="Carapelli A."/>
            <person name="Frati F."/>
            <person name="Nardi F."/>
        </authorList>
    </citation>
    <scope>NUCLEOTIDE SEQUENCE [LARGE SCALE GENOMIC DNA]</scope>
    <source>
        <strain evidence="2">DMR45628</strain>
    </source>
</reference>
<dbReference type="InterPro" id="IPR038606">
    <property type="entry name" value="To_sf"/>
</dbReference>
<proteinExistence type="predicted"/>
<dbReference type="SMART" id="SM00700">
    <property type="entry name" value="JHBP"/>
    <property type="match status" value="1"/>
</dbReference>
<protein>
    <submittedName>
        <fullName evidence="2">Hemolymph juvenile hormone binding protein (JHBP)</fullName>
    </submittedName>
</protein>
<evidence type="ECO:0000313" key="3">
    <source>
        <dbReference type="Proteomes" id="UP001458880"/>
    </source>
</evidence>
<keyword evidence="1" id="KW-0732">Signal</keyword>
<organism evidence="2 3">
    <name type="scientific">Popillia japonica</name>
    <name type="common">Japanese beetle</name>
    <dbReference type="NCBI Taxonomy" id="7064"/>
    <lineage>
        <taxon>Eukaryota</taxon>
        <taxon>Metazoa</taxon>
        <taxon>Ecdysozoa</taxon>
        <taxon>Arthropoda</taxon>
        <taxon>Hexapoda</taxon>
        <taxon>Insecta</taxon>
        <taxon>Pterygota</taxon>
        <taxon>Neoptera</taxon>
        <taxon>Endopterygota</taxon>
        <taxon>Coleoptera</taxon>
        <taxon>Polyphaga</taxon>
        <taxon>Scarabaeiformia</taxon>
        <taxon>Scarabaeidae</taxon>
        <taxon>Rutelinae</taxon>
        <taxon>Popillia</taxon>
    </lineage>
</organism>
<evidence type="ECO:0000313" key="2">
    <source>
        <dbReference type="EMBL" id="KAK9678892.1"/>
    </source>
</evidence>
<comment type="caution">
    <text evidence="2">The sequence shown here is derived from an EMBL/GenBank/DDBJ whole genome shotgun (WGS) entry which is preliminary data.</text>
</comment>
<dbReference type="PANTHER" id="PTHR11008">
    <property type="entry name" value="PROTEIN TAKEOUT-LIKE PROTEIN"/>
    <property type="match status" value="1"/>
</dbReference>
<gene>
    <name evidence="2" type="ORF">QE152_g40453</name>
</gene>
<dbReference type="InterPro" id="IPR010562">
    <property type="entry name" value="Haemolymph_juvenile_hormone-bd"/>
</dbReference>